<dbReference type="SUPFAM" id="SSF69047">
    <property type="entry name" value="Hypothetical protein YjbJ"/>
    <property type="match status" value="1"/>
</dbReference>
<keyword evidence="3" id="KW-1185">Reference proteome</keyword>
<gene>
    <name evidence="2" type="ORF">FIBRA_04618</name>
</gene>
<dbReference type="InterPro" id="IPR036629">
    <property type="entry name" value="YjbJ_sf"/>
</dbReference>
<feature type="compositionally biased region" description="Polar residues" evidence="1">
    <location>
        <begin position="92"/>
        <end position="113"/>
    </location>
</feature>
<feature type="region of interest" description="Disordered" evidence="1">
    <location>
        <begin position="1"/>
        <end position="64"/>
    </location>
</feature>
<dbReference type="Proteomes" id="UP000006352">
    <property type="component" value="Unassembled WGS sequence"/>
</dbReference>
<dbReference type="PANTHER" id="PTHR40460">
    <property type="entry name" value="CHROMOSOME 1, WHOLE GENOME SHOTGUN SEQUENCE"/>
    <property type="match status" value="1"/>
</dbReference>
<sequence>MSSNTNTNSSNNTGEPNKTTGQYHSLKGTVVETIGDLTGATSWSQSGKEEHAQGETEYNAAQAKQYAEGTADRLAGKADAVLGAISGDRQQELSGNAQHDKGQAQQEINKPAV</sequence>
<evidence type="ECO:0000313" key="3">
    <source>
        <dbReference type="Proteomes" id="UP000006352"/>
    </source>
</evidence>
<dbReference type="HOGENOM" id="CLU_167733_0_0_1"/>
<evidence type="ECO:0008006" key="4">
    <source>
        <dbReference type="Google" id="ProtNLM"/>
    </source>
</evidence>
<dbReference type="AlphaFoldDB" id="J4IA94"/>
<dbReference type="GeneID" id="24097427"/>
<evidence type="ECO:0000256" key="1">
    <source>
        <dbReference type="SAM" id="MobiDB-lite"/>
    </source>
</evidence>
<protein>
    <recommendedName>
        <fullName evidence="4">CsbD-like domain-containing protein</fullName>
    </recommendedName>
</protein>
<feature type="compositionally biased region" description="Low complexity" evidence="1">
    <location>
        <begin position="1"/>
        <end position="13"/>
    </location>
</feature>
<feature type="region of interest" description="Disordered" evidence="1">
    <location>
        <begin position="89"/>
        <end position="113"/>
    </location>
</feature>
<dbReference type="OrthoDB" id="9999611at2759"/>
<evidence type="ECO:0000313" key="2">
    <source>
        <dbReference type="EMBL" id="CCM02516.1"/>
    </source>
</evidence>
<dbReference type="PANTHER" id="PTHR40460:SF1">
    <property type="entry name" value="CSBD-LIKE DOMAIN-CONTAINING PROTEIN"/>
    <property type="match status" value="1"/>
</dbReference>
<reference evidence="2 3" key="1">
    <citation type="journal article" date="2012" name="Appl. Environ. Microbiol.">
        <title>Short-read sequencing for genomic analysis of the brown rot fungus Fibroporia radiculosa.</title>
        <authorList>
            <person name="Tang J.D."/>
            <person name="Perkins A.D."/>
            <person name="Sonstegard T.S."/>
            <person name="Schroeder S.G."/>
            <person name="Burgess S.C."/>
            <person name="Diehl S.V."/>
        </authorList>
    </citation>
    <scope>NUCLEOTIDE SEQUENCE [LARGE SCALE GENOMIC DNA]</scope>
    <source>
        <strain evidence="2 3">TFFH 294</strain>
    </source>
</reference>
<feature type="compositionally biased region" description="Polar residues" evidence="1">
    <location>
        <begin position="14"/>
        <end position="23"/>
    </location>
</feature>
<organism evidence="2 3">
    <name type="scientific">Fibroporia radiculosa</name>
    <dbReference type="NCBI Taxonomy" id="599839"/>
    <lineage>
        <taxon>Eukaryota</taxon>
        <taxon>Fungi</taxon>
        <taxon>Dikarya</taxon>
        <taxon>Basidiomycota</taxon>
        <taxon>Agaricomycotina</taxon>
        <taxon>Agaricomycetes</taxon>
        <taxon>Polyporales</taxon>
        <taxon>Fibroporiaceae</taxon>
        <taxon>Fibroporia</taxon>
    </lineage>
</organism>
<proteinExistence type="predicted"/>
<dbReference type="RefSeq" id="XP_012181799.1">
    <property type="nucleotide sequence ID" value="XM_012326409.1"/>
</dbReference>
<accession>J4IA94</accession>
<dbReference type="STRING" id="599839.J4IA94"/>
<dbReference type="InParanoid" id="J4IA94"/>
<dbReference type="EMBL" id="HE797085">
    <property type="protein sequence ID" value="CCM02516.1"/>
    <property type="molecule type" value="Genomic_DNA"/>
</dbReference>
<name>J4IA94_9APHY</name>